<evidence type="ECO:0000256" key="2">
    <source>
        <dbReference type="SAM" id="Phobius"/>
    </source>
</evidence>
<organism evidence="3 4">
    <name type="scientific">Gloeocapsopsis crepidinum LEGE 06123</name>
    <dbReference type="NCBI Taxonomy" id="588587"/>
    <lineage>
        <taxon>Bacteria</taxon>
        <taxon>Bacillati</taxon>
        <taxon>Cyanobacteriota</taxon>
        <taxon>Cyanophyceae</taxon>
        <taxon>Oscillatoriophycideae</taxon>
        <taxon>Chroococcales</taxon>
        <taxon>Chroococcaceae</taxon>
        <taxon>Gloeocapsopsis</taxon>
    </lineage>
</organism>
<keyword evidence="4" id="KW-1185">Reference proteome</keyword>
<dbReference type="RefSeq" id="WP_193930293.1">
    <property type="nucleotide sequence ID" value="NZ_CAWPMZ010000072.1"/>
</dbReference>
<keyword evidence="2" id="KW-0812">Transmembrane</keyword>
<evidence type="ECO:0000313" key="3">
    <source>
        <dbReference type="EMBL" id="MBE9189150.1"/>
    </source>
</evidence>
<name>A0ABR9ULI7_9CHRO</name>
<feature type="compositionally biased region" description="Polar residues" evidence="1">
    <location>
        <begin position="69"/>
        <end position="85"/>
    </location>
</feature>
<dbReference type="EMBL" id="JADEWN010000003">
    <property type="protein sequence ID" value="MBE9189150.1"/>
    <property type="molecule type" value="Genomic_DNA"/>
</dbReference>
<accession>A0ABR9ULI7</accession>
<keyword evidence="2" id="KW-0472">Membrane</keyword>
<feature type="transmembrane region" description="Helical" evidence="2">
    <location>
        <begin position="29"/>
        <end position="49"/>
    </location>
</feature>
<reference evidence="3 4" key="1">
    <citation type="submission" date="2020-10" db="EMBL/GenBank/DDBJ databases">
        <authorList>
            <person name="Castelo-Branco R."/>
            <person name="Eusebio N."/>
            <person name="Adriana R."/>
            <person name="Vieira A."/>
            <person name="Brugerolle De Fraissinette N."/>
            <person name="Rezende De Castro R."/>
            <person name="Schneider M.P."/>
            <person name="Vasconcelos V."/>
            <person name="Leao P.N."/>
        </authorList>
    </citation>
    <scope>NUCLEOTIDE SEQUENCE [LARGE SCALE GENOMIC DNA]</scope>
    <source>
        <strain evidence="3 4">LEGE 06123</strain>
    </source>
</reference>
<sequence length="228" mass="25275">MGILRRNYKKYYPETQLYSRSSNRFLSKFAIAFSTLAIIFSSLTLARVFTLQREVESLEDSIRRLTTLPSPVPSTNLPNTTDSNIPSPPPVVVPYSTTAPLPTRTLPPGQFVQSALNNQGQVELLQVNRSPHQANVVNVQIRIRALKLNIPMSEYIDLSNTTARNPTTNETYKAISGESTGVVSLGAMQSANQPVVDAYVWLQVPTQIEVIDIYIPNTKPFENVPIAS</sequence>
<dbReference type="Proteomes" id="UP000651156">
    <property type="component" value="Unassembled WGS sequence"/>
</dbReference>
<proteinExistence type="predicted"/>
<gene>
    <name evidence="3" type="ORF">IQ230_01965</name>
</gene>
<feature type="region of interest" description="Disordered" evidence="1">
    <location>
        <begin position="69"/>
        <end position="89"/>
    </location>
</feature>
<keyword evidence="2" id="KW-1133">Transmembrane helix</keyword>
<evidence type="ECO:0000313" key="4">
    <source>
        <dbReference type="Proteomes" id="UP000651156"/>
    </source>
</evidence>
<comment type="caution">
    <text evidence="3">The sequence shown here is derived from an EMBL/GenBank/DDBJ whole genome shotgun (WGS) entry which is preliminary data.</text>
</comment>
<protein>
    <submittedName>
        <fullName evidence="3">Uncharacterized protein</fullName>
    </submittedName>
</protein>
<evidence type="ECO:0000256" key="1">
    <source>
        <dbReference type="SAM" id="MobiDB-lite"/>
    </source>
</evidence>